<dbReference type="STRING" id="98403.A0A151GT49"/>
<dbReference type="AlphaFoldDB" id="A0A151GT49"/>
<feature type="signal peptide" evidence="1">
    <location>
        <begin position="1"/>
        <end position="15"/>
    </location>
</feature>
<evidence type="ECO:0000256" key="1">
    <source>
        <dbReference type="SAM" id="SignalP"/>
    </source>
</evidence>
<name>A0A151GT49_DRECN</name>
<reference evidence="2 3" key="1">
    <citation type="journal article" date="2016" name="Sci. Rep.">
        <title>Insights into Adaptations to a Near-Obligate Nematode Endoparasitic Lifestyle from the Finished Genome of Drechmeria coniospora.</title>
        <authorList>
            <person name="Zhang L."/>
            <person name="Zhou Z."/>
            <person name="Guo Q."/>
            <person name="Fokkens L."/>
            <person name="Miskei M."/>
            <person name="Pocsi I."/>
            <person name="Zhang W."/>
            <person name="Chen M."/>
            <person name="Wang L."/>
            <person name="Sun Y."/>
            <person name="Donzelli B.G."/>
            <person name="Gibson D.M."/>
            <person name="Nelson D.R."/>
            <person name="Luo J.G."/>
            <person name="Rep M."/>
            <person name="Liu H."/>
            <person name="Yang S."/>
            <person name="Wang J."/>
            <person name="Krasnoff S.B."/>
            <person name="Xu Y."/>
            <person name="Molnar I."/>
            <person name="Lin M."/>
        </authorList>
    </citation>
    <scope>NUCLEOTIDE SEQUENCE [LARGE SCALE GENOMIC DNA]</scope>
    <source>
        <strain evidence="2 3">ARSEF 6962</strain>
    </source>
</reference>
<evidence type="ECO:0000313" key="3">
    <source>
        <dbReference type="Proteomes" id="UP000076580"/>
    </source>
</evidence>
<accession>A0A151GT49</accession>
<dbReference type="RefSeq" id="XP_040659648.1">
    <property type="nucleotide sequence ID" value="XM_040798765.1"/>
</dbReference>
<dbReference type="Proteomes" id="UP000076580">
    <property type="component" value="Chromosome 01"/>
</dbReference>
<proteinExistence type="predicted"/>
<feature type="chain" id="PRO_5012881698" description="Collagen-like protein Mcl1" evidence="1">
    <location>
        <begin position="16"/>
        <end position="270"/>
    </location>
</feature>
<dbReference type="InParanoid" id="A0A151GT49"/>
<organism evidence="2 3">
    <name type="scientific">Drechmeria coniospora</name>
    <name type="common">Nematophagous fungus</name>
    <name type="synonym">Meria coniospora</name>
    <dbReference type="NCBI Taxonomy" id="98403"/>
    <lineage>
        <taxon>Eukaryota</taxon>
        <taxon>Fungi</taxon>
        <taxon>Dikarya</taxon>
        <taxon>Ascomycota</taxon>
        <taxon>Pezizomycotina</taxon>
        <taxon>Sordariomycetes</taxon>
        <taxon>Hypocreomycetidae</taxon>
        <taxon>Hypocreales</taxon>
        <taxon>Ophiocordycipitaceae</taxon>
        <taxon>Drechmeria</taxon>
    </lineage>
</organism>
<keyword evidence="1" id="KW-0732">Signal</keyword>
<comment type="caution">
    <text evidence="2">The sequence shown here is derived from an EMBL/GenBank/DDBJ whole genome shotgun (WGS) entry which is preliminary data.</text>
</comment>
<dbReference type="EMBL" id="LAYC01000001">
    <property type="protein sequence ID" value="KYK60296.1"/>
    <property type="molecule type" value="Genomic_DNA"/>
</dbReference>
<keyword evidence="3" id="KW-1185">Reference proteome</keyword>
<evidence type="ECO:0000313" key="2">
    <source>
        <dbReference type="EMBL" id="KYK60296.1"/>
    </source>
</evidence>
<gene>
    <name evidence="2" type="ORF">DCS_01433</name>
</gene>
<protein>
    <recommendedName>
        <fullName evidence="4">Collagen-like protein Mcl1</fullName>
    </recommendedName>
</protein>
<sequence>MWVSVLFSSAGLALSRPRQPVPRAPGTGGASTDALWPTVCYPFVENGTMAPCVSISKIETACVANGTDDVALEAHGRCMCGGSFFDDWRGCQRCLLAHGIRSDRDNLYWANVLSVASEALCTGTPTAEFSAIFASAEANPDKAPLATTGDTKSVDSFPGRTDVSLYYTASVTQGPGSVPPSASGPPMVMTTAESGGGPIPTDVMTSWGSVPDASTTDLASNETAYTTTASSDSTVATACTDTSICAAATDGAGSRGAAMALAGAALVMAL</sequence>
<dbReference type="GeneID" id="63714076"/>
<evidence type="ECO:0008006" key="4">
    <source>
        <dbReference type="Google" id="ProtNLM"/>
    </source>
</evidence>